<keyword evidence="4" id="KW-1185">Reference proteome</keyword>
<feature type="transmembrane region" description="Helical" evidence="2">
    <location>
        <begin position="282"/>
        <end position="301"/>
    </location>
</feature>
<evidence type="ECO:0000313" key="3">
    <source>
        <dbReference type="EMBL" id="KAL1898226.1"/>
    </source>
</evidence>
<name>A0ABR3ZDQ8_9PEZI</name>
<feature type="region of interest" description="Disordered" evidence="1">
    <location>
        <begin position="446"/>
        <end position="476"/>
    </location>
</feature>
<dbReference type="PANTHER" id="PTHR37577">
    <property type="entry name" value="INTEGRAL MEMBRANE PROTEIN"/>
    <property type="match status" value="1"/>
</dbReference>
<feature type="transmembrane region" description="Helical" evidence="2">
    <location>
        <begin position="79"/>
        <end position="100"/>
    </location>
</feature>
<evidence type="ECO:0000313" key="4">
    <source>
        <dbReference type="Proteomes" id="UP001583186"/>
    </source>
</evidence>
<protein>
    <submittedName>
        <fullName evidence="3">Uncharacterized protein</fullName>
    </submittedName>
</protein>
<evidence type="ECO:0000256" key="1">
    <source>
        <dbReference type="SAM" id="MobiDB-lite"/>
    </source>
</evidence>
<sequence>MADEASRSASSTCRLVGEPMPDIAGIGILVGFSGQAFLSLCLALWVFFFSRHGRLDLRHEDGSDEHAIETKRLEMVQDILMIGNDIQVMMGMALMITVFSSYNHMDVYHFRLIYDIVSFVGVSIAAALVCFSFCTARKDKYKQRRIRRATGLPDENETAGQHKRQSLPQTVRGWIDSVRKVMPALHKLNKKNPIVKKFAMSARYRITYLFAASFLTLTILLNTKLGQWNDDKEPGACYNTAYTSTPGAHHPQADRVYVWVTCGWMLSVMMFAVFDGSSHRRYILLAAFAQFPLHFYMMVALRTANQGLLGIPTEDNDAASGDGGGDNSENDWDFGQTTAVLLFTVTVVEAISKGREFFQFERSVKKKRAAIDRRQLARENRDGDDGEDERDLVNFNAITNTTTESTTIKNGESSWLHPWKLQTPSQRHPSNASGGDSIAMINTGASSSAAAVNNSVSRGSGPYDVEAAEPTNPGRR</sequence>
<dbReference type="Proteomes" id="UP001583186">
    <property type="component" value="Unassembled WGS sequence"/>
</dbReference>
<dbReference type="EMBL" id="JAWCUI010000016">
    <property type="protein sequence ID" value="KAL1898226.1"/>
    <property type="molecule type" value="Genomic_DNA"/>
</dbReference>
<gene>
    <name evidence="3" type="ORF">Sste5346_003632</name>
</gene>
<keyword evidence="2" id="KW-0472">Membrane</keyword>
<accession>A0ABR3ZDQ8</accession>
<feature type="region of interest" description="Disordered" evidence="1">
    <location>
        <begin position="421"/>
        <end position="440"/>
    </location>
</feature>
<proteinExistence type="predicted"/>
<feature type="transmembrane region" description="Helical" evidence="2">
    <location>
        <begin position="23"/>
        <end position="48"/>
    </location>
</feature>
<feature type="compositionally biased region" description="Polar residues" evidence="1">
    <location>
        <begin position="422"/>
        <end position="434"/>
    </location>
</feature>
<dbReference type="PANTHER" id="PTHR37577:SF1">
    <property type="entry name" value="INTEGRAL MEMBRANE PROTEIN"/>
    <property type="match status" value="1"/>
</dbReference>
<reference evidence="3 4" key="1">
    <citation type="journal article" date="2024" name="IMA Fungus">
        <title>IMA Genome - F19 : A genome assembly and annotation guide to empower mycologists, including annotated draft genome sequences of Ceratocystis pirilliformis, Diaporthe australafricana, Fusarium ophioides, Paecilomyces lecythidis, and Sporothrix stenoceras.</title>
        <authorList>
            <person name="Aylward J."/>
            <person name="Wilson A.M."/>
            <person name="Visagie C.M."/>
            <person name="Spraker J."/>
            <person name="Barnes I."/>
            <person name="Buitendag C."/>
            <person name="Ceriani C."/>
            <person name="Del Mar Angel L."/>
            <person name="du Plessis D."/>
            <person name="Fuchs T."/>
            <person name="Gasser K."/>
            <person name="Kramer D."/>
            <person name="Li W."/>
            <person name="Munsamy K."/>
            <person name="Piso A."/>
            <person name="Price J.L."/>
            <person name="Sonnekus B."/>
            <person name="Thomas C."/>
            <person name="van der Nest A."/>
            <person name="van Dijk A."/>
            <person name="van Heerden A."/>
            <person name="van Vuuren N."/>
            <person name="Yilmaz N."/>
            <person name="Duong T.A."/>
            <person name="van der Merwe N.A."/>
            <person name="Wingfield M.J."/>
            <person name="Wingfield B.D."/>
        </authorList>
    </citation>
    <scope>NUCLEOTIDE SEQUENCE [LARGE SCALE GENOMIC DNA]</scope>
    <source>
        <strain evidence="3 4">CMW 5346</strain>
    </source>
</reference>
<feature type="compositionally biased region" description="Low complexity" evidence="1">
    <location>
        <begin position="446"/>
        <end position="457"/>
    </location>
</feature>
<keyword evidence="2" id="KW-0812">Transmembrane</keyword>
<feature type="transmembrane region" description="Helical" evidence="2">
    <location>
        <begin position="256"/>
        <end position="275"/>
    </location>
</feature>
<feature type="transmembrane region" description="Helical" evidence="2">
    <location>
        <begin position="112"/>
        <end position="136"/>
    </location>
</feature>
<organism evidence="3 4">
    <name type="scientific">Sporothrix stenoceras</name>
    <dbReference type="NCBI Taxonomy" id="5173"/>
    <lineage>
        <taxon>Eukaryota</taxon>
        <taxon>Fungi</taxon>
        <taxon>Dikarya</taxon>
        <taxon>Ascomycota</taxon>
        <taxon>Pezizomycotina</taxon>
        <taxon>Sordariomycetes</taxon>
        <taxon>Sordariomycetidae</taxon>
        <taxon>Ophiostomatales</taxon>
        <taxon>Ophiostomataceae</taxon>
        <taxon>Sporothrix</taxon>
    </lineage>
</organism>
<evidence type="ECO:0000256" key="2">
    <source>
        <dbReference type="SAM" id="Phobius"/>
    </source>
</evidence>
<dbReference type="InterPro" id="IPR053018">
    <property type="entry name" value="Elsinochrome_Biosynth-Asso"/>
</dbReference>
<keyword evidence="2" id="KW-1133">Transmembrane helix</keyword>
<comment type="caution">
    <text evidence="3">The sequence shown here is derived from an EMBL/GenBank/DDBJ whole genome shotgun (WGS) entry which is preliminary data.</text>
</comment>
<feature type="transmembrane region" description="Helical" evidence="2">
    <location>
        <begin position="206"/>
        <end position="225"/>
    </location>
</feature>